<reference evidence="4" key="1">
    <citation type="submission" date="2022-01" db="EMBL/GenBank/DDBJ databases">
        <authorList>
            <person name="King R."/>
        </authorList>
    </citation>
    <scope>NUCLEOTIDE SEQUENCE</scope>
</reference>
<keyword evidence="2" id="KW-0560">Oxidoreductase</keyword>
<dbReference type="InterPro" id="IPR002347">
    <property type="entry name" value="SDR_fam"/>
</dbReference>
<dbReference type="OrthoDB" id="417891at2759"/>
<organism evidence="4 5">
    <name type="scientific">Psylliodes chrysocephalus</name>
    <dbReference type="NCBI Taxonomy" id="3402493"/>
    <lineage>
        <taxon>Eukaryota</taxon>
        <taxon>Metazoa</taxon>
        <taxon>Ecdysozoa</taxon>
        <taxon>Arthropoda</taxon>
        <taxon>Hexapoda</taxon>
        <taxon>Insecta</taxon>
        <taxon>Pterygota</taxon>
        <taxon>Neoptera</taxon>
        <taxon>Endopterygota</taxon>
        <taxon>Coleoptera</taxon>
        <taxon>Polyphaga</taxon>
        <taxon>Cucujiformia</taxon>
        <taxon>Chrysomeloidea</taxon>
        <taxon>Chrysomelidae</taxon>
        <taxon>Galerucinae</taxon>
        <taxon>Alticini</taxon>
        <taxon>Psylliodes</taxon>
    </lineage>
</organism>
<evidence type="ECO:0008006" key="6">
    <source>
        <dbReference type="Google" id="ProtNLM"/>
    </source>
</evidence>
<proteinExistence type="inferred from homology"/>
<dbReference type="GO" id="GO:0016616">
    <property type="term" value="F:oxidoreductase activity, acting on the CH-OH group of donors, NAD or NADP as acceptor"/>
    <property type="evidence" value="ECO:0007669"/>
    <property type="project" value="TreeGrafter"/>
</dbReference>
<gene>
    <name evidence="4" type="ORF">PSYICH_LOCUS6106</name>
</gene>
<evidence type="ECO:0000256" key="2">
    <source>
        <dbReference type="ARBA" id="ARBA00023002"/>
    </source>
</evidence>
<dbReference type="PANTHER" id="PTHR44229:SF8">
    <property type="entry name" value="ALCOHOL DEHYDROGENASE-RELATED"/>
    <property type="match status" value="1"/>
</dbReference>
<evidence type="ECO:0000256" key="3">
    <source>
        <dbReference type="RuleBase" id="RU000363"/>
    </source>
</evidence>
<dbReference type="PRINTS" id="PR00080">
    <property type="entry name" value="SDRFAMILY"/>
</dbReference>
<dbReference type="AlphaFoldDB" id="A0A9P0CR69"/>
<name>A0A9P0CR69_9CUCU</name>
<dbReference type="EMBL" id="OV651830">
    <property type="protein sequence ID" value="CAH1104713.1"/>
    <property type="molecule type" value="Genomic_DNA"/>
</dbReference>
<dbReference type="Proteomes" id="UP001153636">
    <property type="component" value="Chromosome 18"/>
</dbReference>
<dbReference type="PANTHER" id="PTHR44229">
    <property type="entry name" value="15-HYDROXYPROSTAGLANDIN DEHYDROGENASE [NAD(+)]"/>
    <property type="match status" value="1"/>
</dbReference>
<accession>A0A9P0CR69</accession>
<evidence type="ECO:0000313" key="4">
    <source>
        <dbReference type="EMBL" id="CAH1104713.1"/>
    </source>
</evidence>
<dbReference type="SUPFAM" id="SSF51735">
    <property type="entry name" value="NAD(P)-binding Rossmann-fold domains"/>
    <property type="match status" value="1"/>
</dbReference>
<evidence type="ECO:0000256" key="1">
    <source>
        <dbReference type="ARBA" id="ARBA00006484"/>
    </source>
</evidence>
<comment type="similarity">
    <text evidence="1 3">Belongs to the short-chain dehydrogenases/reductases (SDR) family.</text>
</comment>
<dbReference type="Pfam" id="PF00106">
    <property type="entry name" value="adh_short"/>
    <property type="match status" value="1"/>
</dbReference>
<keyword evidence="5" id="KW-1185">Reference proteome</keyword>
<dbReference type="Gene3D" id="3.40.50.720">
    <property type="entry name" value="NAD(P)-binding Rossmann-like Domain"/>
    <property type="match status" value="1"/>
</dbReference>
<evidence type="ECO:0000313" key="5">
    <source>
        <dbReference type="Proteomes" id="UP001153636"/>
    </source>
</evidence>
<dbReference type="PRINTS" id="PR00081">
    <property type="entry name" value="GDHRDH"/>
</dbReference>
<dbReference type="InterPro" id="IPR036291">
    <property type="entry name" value="NAD(P)-bd_dom_sf"/>
</dbReference>
<dbReference type="GO" id="GO:0005737">
    <property type="term" value="C:cytoplasm"/>
    <property type="evidence" value="ECO:0007669"/>
    <property type="project" value="TreeGrafter"/>
</dbReference>
<sequence length="280" mass="31371">MGTLFKFRDSEMDFEIRDKVALVTGGASGIGLAIVKALLKNGVRGVLAADINEKSGKEAIRELISNYGADRVTFLKTDVTDMNSFENAFKEAIRRFGHIDMLFNNAGIFDENKWEKVIDVNLKGVMNGMVLAVEKYLKNHKKGDEALIINTSSIGIFELIQPFPIYTTTKCGVYVLTKFYGNKYYLNSSKVKTIAICPGKTETPMLEVTSNSVKPEFRHLLDEIVDSFKGQSAEFVADETMKLIPKSPTGSVWVIEENIPAYEHISSPQQIFERNIKSKY</sequence>
<protein>
    <recommendedName>
        <fullName evidence="6">Alcohol dehydrogenase</fullName>
    </recommendedName>
</protein>